<dbReference type="GO" id="GO:0016020">
    <property type="term" value="C:membrane"/>
    <property type="evidence" value="ECO:0007669"/>
    <property type="project" value="UniProtKB-SubCell"/>
</dbReference>
<dbReference type="InterPro" id="IPR011701">
    <property type="entry name" value="MFS"/>
</dbReference>
<dbReference type="PANTHER" id="PTHR42718:SF41">
    <property type="entry name" value="MFS TRANSPORTER OF UNKOWN SPECIFICITY (AFU_ORTHOLOGUE AFUA_5G09940)-RELATED"/>
    <property type="match status" value="1"/>
</dbReference>
<feature type="region of interest" description="Disordered" evidence="5">
    <location>
        <begin position="1"/>
        <end position="37"/>
    </location>
</feature>
<keyword evidence="3 6" id="KW-1133">Transmembrane helix</keyword>
<reference evidence="8" key="1">
    <citation type="submission" date="2022-07" db="EMBL/GenBank/DDBJ databases">
        <title>Fungi with potential for degradation of polypropylene.</title>
        <authorList>
            <person name="Gostincar C."/>
        </authorList>
    </citation>
    <scope>NUCLEOTIDE SEQUENCE</scope>
    <source>
        <strain evidence="8">EXF-13308</strain>
    </source>
</reference>
<comment type="caution">
    <text evidence="8">The sequence shown here is derived from an EMBL/GenBank/DDBJ whole genome shotgun (WGS) entry which is preliminary data.</text>
</comment>
<feature type="transmembrane region" description="Helical" evidence="6">
    <location>
        <begin position="100"/>
        <end position="118"/>
    </location>
</feature>
<dbReference type="GO" id="GO:0022857">
    <property type="term" value="F:transmembrane transporter activity"/>
    <property type="evidence" value="ECO:0007669"/>
    <property type="project" value="InterPro"/>
</dbReference>
<evidence type="ECO:0000313" key="8">
    <source>
        <dbReference type="EMBL" id="KAJ9156226.1"/>
    </source>
</evidence>
<feature type="compositionally biased region" description="Polar residues" evidence="5">
    <location>
        <begin position="524"/>
        <end position="536"/>
    </location>
</feature>
<feature type="transmembrane region" description="Helical" evidence="6">
    <location>
        <begin position="315"/>
        <end position="335"/>
    </location>
</feature>
<name>A0AA38SAU7_9PEZI</name>
<feature type="transmembrane region" description="Helical" evidence="6">
    <location>
        <begin position="277"/>
        <end position="295"/>
    </location>
</feature>
<accession>A0AA38SAU7</accession>
<dbReference type="InterPro" id="IPR036259">
    <property type="entry name" value="MFS_trans_sf"/>
</dbReference>
<sequence length="536" mass="57335">MSPTETVNIHGPQASHQTQPPSPPEVGERGGSVHAGGQRTAHAISPTVIGTNRRLLIIVLIVSSNIVQMISNMVGIAAGLEISKALQVPVGPGQANWAAASYPLTQGTFVLMSGRLGTVYGHRHVLITGAVWLVVWTFANTFFTSFVGFNVARALSGIGGALIMPNAVALISTTIPPGKMRNIALGFFGASGPIGSYLGALWAGVVLEFVNWKWIFFSLAIFALFVFGLLGYLLPSDHPIDKGGKIDWIGAALGAGGLILFSIAWNQAPASGWQSPFEITILLVSILVLALFVVWERKFARPPIMPLDIWTTPSFVVLVLVALLSFMSNGIFLWYMVAWLQILRSKSILEFAVEWTPFGIFATLGTFVAAWLIPRLAAQWILASGSAAIAIANILLATMPVKQTYWAQVFPATIFMAFCPDFVYVAAQIIACNSVRRNQQGVAASLVGTLNLYGTSLGLGFAGTIETEVNKRRASQVLGFRAALSFGAGIALLAVALDAIFVRVVKDEREGWGDPADEEYDTVPQGSSTGTELGRM</sequence>
<dbReference type="Pfam" id="PF07690">
    <property type="entry name" value="MFS_1"/>
    <property type="match status" value="1"/>
</dbReference>
<feature type="transmembrane region" description="Helical" evidence="6">
    <location>
        <begin position="55"/>
        <end position="80"/>
    </location>
</feature>
<gene>
    <name evidence="8" type="ORF">NKR23_g907</name>
</gene>
<evidence type="ECO:0000256" key="6">
    <source>
        <dbReference type="SAM" id="Phobius"/>
    </source>
</evidence>
<feature type="transmembrane region" description="Helical" evidence="6">
    <location>
        <begin position="442"/>
        <end position="462"/>
    </location>
</feature>
<dbReference type="PANTHER" id="PTHR42718">
    <property type="entry name" value="MAJOR FACILITATOR SUPERFAMILY MULTIDRUG TRANSPORTER MFSC"/>
    <property type="match status" value="1"/>
</dbReference>
<dbReference type="EMBL" id="JANBVO010000002">
    <property type="protein sequence ID" value="KAJ9156226.1"/>
    <property type="molecule type" value="Genomic_DNA"/>
</dbReference>
<evidence type="ECO:0000256" key="1">
    <source>
        <dbReference type="ARBA" id="ARBA00004141"/>
    </source>
</evidence>
<dbReference type="PROSITE" id="PS50850">
    <property type="entry name" value="MFS"/>
    <property type="match status" value="1"/>
</dbReference>
<dbReference type="Gene3D" id="1.20.1250.20">
    <property type="entry name" value="MFS general substrate transporter like domains"/>
    <property type="match status" value="2"/>
</dbReference>
<keyword evidence="2 6" id="KW-0812">Transmembrane</keyword>
<feature type="transmembrane region" description="Helical" evidence="6">
    <location>
        <begin position="355"/>
        <end position="373"/>
    </location>
</feature>
<comment type="subcellular location">
    <subcellularLocation>
        <location evidence="1">Membrane</location>
        <topology evidence="1">Multi-pass membrane protein</topology>
    </subcellularLocation>
</comment>
<evidence type="ECO:0000259" key="7">
    <source>
        <dbReference type="PROSITE" id="PS50850"/>
    </source>
</evidence>
<evidence type="ECO:0000256" key="4">
    <source>
        <dbReference type="ARBA" id="ARBA00023136"/>
    </source>
</evidence>
<dbReference type="InterPro" id="IPR020846">
    <property type="entry name" value="MFS_dom"/>
</dbReference>
<feature type="region of interest" description="Disordered" evidence="5">
    <location>
        <begin position="513"/>
        <end position="536"/>
    </location>
</feature>
<keyword evidence="4 6" id="KW-0472">Membrane</keyword>
<feature type="transmembrane region" description="Helical" evidence="6">
    <location>
        <begin position="214"/>
        <end position="234"/>
    </location>
</feature>
<dbReference type="AlphaFoldDB" id="A0AA38SAU7"/>
<organism evidence="8 9">
    <name type="scientific">Pleurostoma richardsiae</name>
    <dbReference type="NCBI Taxonomy" id="41990"/>
    <lineage>
        <taxon>Eukaryota</taxon>
        <taxon>Fungi</taxon>
        <taxon>Dikarya</taxon>
        <taxon>Ascomycota</taxon>
        <taxon>Pezizomycotina</taxon>
        <taxon>Sordariomycetes</taxon>
        <taxon>Sordariomycetidae</taxon>
        <taxon>Calosphaeriales</taxon>
        <taxon>Pleurostomataceae</taxon>
        <taxon>Pleurostoma</taxon>
    </lineage>
</organism>
<feature type="transmembrane region" description="Helical" evidence="6">
    <location>
        <begin position="183"/>
        <end position="202"/>
    </location>
</feature>
<keyword evidence="9" id="KW-1185">Reference proteome</keyword>
<feature type="transmembrane region" description="Helical" evidence="6">
    <location>
        <begin position="125"/>
        <end position="148"/>
    </location>
</feature>
<feature type="domain" description="Major facilitator superfamily (MFS) profile" evidence="7">
    <location>
        <begin position="56"/>
        <end position="506"/>
    </location>
</feature>
<evidence type="ECO:0000256" key="2">
    <source>
        <dbReference type="ARBA" id="ARBA00022692"/>
    </source>
</evidence>
<feature type="transmembrane region" description="Helical" evidence="6">
    <location>
        <begin position="154"/>
        <end position="171"/>
    </location>
</feature>
<proteinExistence type="predicted"/>
<protein>
    <submittedName>
        <fullName evidence="8">Efflux pump antibiotic resistance protein</fullName>
    </submittedName>
</protein>
<feature type="transmembrane region" description="Helical" evidence="6">
    <location>
        <begin position="380"/>
        <end position="399"/>
    </location>
</feature>
<feature type="transmembrane region" description="Helical" evidence="6">
    <location>
        <begin position="482"/>
        <end position="502"/>
    </location>
</feature>
<evidence type="ECO:0000256" key="3">
    <source>
        <dbReference type="ARBA" id="ARBA00022989"/>
    </source>
</evidence>
<feature type="transmembrane region" description="Helical" evidence="6">
    <location>
        <begin position="405"/>
        <end position="430"/>
    </location>
</feature>
<evidence type="ECO:0000256" key="5">
    <source>
        <dbReference type="SAM" id="MobiDB-lite"/>
    </source>
</evidence>
<dbReference type="SUPFAM" id="SSF103473">
    <property type="entry name" value="MFS general substrate transporter"/>
    <property type="match status" value="2"/>
</dbReference>
<evidence type="ECO:0000313" key="9">
    <source>
        <dbReference type="Proteomes" id="UP001174694"/>
    </source>
</evidence>
<dbReference type="Proteomes" id="UP001174694">
    <property type="component" value="Unassembled WGS sequence"/>
</dbReference>
<feature type="transmembrane region" description="Helical" evidence="6">
    <location>
        <begin position="246"/>
        <end position="265"/>
    </location>
</feature>